<protein>
    <submittedName>
        <fullName evidence="2">Uncharacterized protein</fullName>
    </submittedName>
</protein>
<proteinExistence type="predicted"/>
<accession>G4ZRV7</accession>
<evidence type="ECO:0000256" key="1">
    <source>
        <dbReference type="SAM" id="MobiDB-lite"/>
    </source>
</evidence>
<organism evidence="2 3">
    <name type="scientific">Phytophthora sojae (strain P6497)</name>
    <name type="common">Soybean stem and root rot agent</name>
    <name type="synonym">Phytophthora megasperma f. sp. glycines</name>
    <dbReference type="NCBI Taxonomy" id="1094619"/>
    <lineage>
        <taxon>Eukaryota</taxon>
        <taxon>Sar</taxon>
        <taxon>Stramenopiles</taxon>
        <taxon>Oomycota</taxon>
        <taxon>Peronosporomycetes</taxon>
        <taxon>Peronosporales</taxon>
        <taxon>Peronosporaceae</taxon>
        <taxon>Phytophthora</taxon>
    </lineage>
</organism>
<dbReference type="Proteomes" id="UP000002640">
    <property type="component" value="Unassembled WGS sequence"/>
</dbReference>
<gene>
    <name evidence="2" type="ORF">PHYSODRAFT_335676</name>
</gene>
<evidence type="ECO:0000313" key="3">
    <source>
        <dbReference type="Proteomes" id="UP000002640"/>
    </source>
</evidence>
<name>G4ZRV7_PHYSP</name>
<dbReference type="RefSeq" id="XP_009531423.1">
    <property type="nucleotide sequence ID" value="XM_009533128.1"/>
</dbReference>
<dbReference type="KEGG" id="psoj:PHYSODRAFT_335676"/>
<sequence length="98" mass="10425">MATERQAQLPVVTVPRLHVDQSAPNAMNNKGEKPPTKACYLTTASFPEGLKKAKGDYNPRPPPSPGRIEEGEGRLQSAPSAFFDPSGKLAVGPIAGRE</sequence>
<dbReference type="GeneID" id="20647073"/>
<evidence type="ECO:0000313" key="2">
    <source>
        <dbReference type="EMBL" id="EGZ13994.1"/>
    </source>
</evidence>
<dbReference type="InParanoid" id="G4ZRV7"/>
<reference evidence="2 3" key="1">
    <citation type="journal article" date="2006" name="Science">
        <title>Phytophthora genome sequences uncover evolutionary origins and mechanisms of pathogenesis.</title>
        <authorList>
            <person name="Tyler B.M."/>
            <person name="Tripathy S."/>
            <person name="Zhang X."/>
            <person name="Dehal P."/>
            <person name="Jiang R.H."/>
            <person name="Aerts A."/>
            <person name="Arredondo F.D."/>
            <person name="Baxter L."/>
            <person name="Bensasson D."/>
            <person name="Beynon J.L."/>
            <person name="Chapman J."/>
            <person name="Damasceno C.M."/>
            <person name="Dorrance A.E."/>
            <person name="Dou D."/>
            <person name="Dickerman A.W."/>
            <person name="Dubchak I.L."/>
            <person name="Garbelotto M."/>
            <person name="Gijzen M."/>
            <person name="Gordon S.G."/>
            <person name="Govers F."/>
            <person name="Grunwald N.J."/>
            <person name="Huang W."/>
            <person name="Ivors K.L."/>
            <person name="Jones R.W."/>
            <person name="Kamoun S."/>
            <person name="Krampis K."/>
            <person name="Lamour K.H."/>
            <person name="Lee M.K."/>
            <person name="McDonald W.H."/>
            <person name="Medina M."/>
            <person name="Meijer H.J."/>
            <person name="Nordberg E.K."/>
            <person name="Maclean D.J."/>
            <person name="Ospina-Giraldo M.D."/>
            <person name="Morris P.F."/>
            <person name="Phuntumart V."/>
            <person name="Putnam N.H."/>
            <person name="Rash S."/>
            <person name="Rose J.K."/>
            <person name="Sakihama Y."/>
            <person name="Salamov A.A."/>
            <person name="Savidor A."/>
            <person name="Scheuring C.F."/>
            <person name="Smith B.M."/>
            <person name="Sobral B.W."/>
            <person name="Terry A."/>
            <person name="Torto-Alalibo T.A."/>
            <person name="Win J."/>
            <person name="Xu Z."/>
            <person name="Zhang H."/>
            <person name="Grigoriev I.V."/>
            <person name="Rokhsar D.S."/>
            <person name="Boore J.L."/>
        </authorList>
    </citation>
    <scope>NUCLEOTIDE SEQUENCE [LARGE SCALE GENOMIC DNA]</scope>
    <source>
        <strain evidence="2 3">P6497</strain>
    </source>
</reference>
<dbReference type="AlphaFoldDB" id="G4ZRV7"/>
<feature type="region of interest" description="Disordered" evidence="1">
    <location>
        <begin position="49"/>
        <end position="98"/>
    </location>
</feature>
<dbReference type="EMBL" id="JH159156">
    <property type="protein sequence ID" value="EGZ13994.1"/>
    <property type="molecule type" value="Genomic_DNA"/>
</dbReference>
<keyword evidence="3" id="KW-1185">Reference proteome</keyword>